<evidence type="ECO:0000259" key="4">
    <source>
        <dbReference type="SMART" id="SM00768"/>
    </source>
</evidence>
<keyword evidence="2" id="KW-0336">GPI-anchor</keyword>
<dbReference type="STRING" id="3750.A0A498IYT2"/>
<gene>
    <name evidence="5" type="ORF">DVH24_021936</name>
</gene>
<feature type="domain" description="X8" evidence="4">
    <location>
        <begin position="1"/>
        <end position="64"/>
    </location>
</feature>
<keyword evidence="6" id="KW-1185">Reference proteome</keyword>
<keyword evidence="2" id="KW-0449">Lipoprotein</keyword>
<keyword evidence="2" id="KW-0472">Membrane</keyword>
<dbReference type="InterPro" id="IPR012946">
    <property type="entry name" value="X8"/>
</dbReference>
<evidence type="ECO:0000313" key="6">
    <source>
        <dbReference type="Proteomes" id="UP000290289"/>
    </source>
</evidence>
<comment type="subcellular location">
    <subcellularLocation>
        <location evidence="1">Cell membrane</location>
        <topology evidence="1">Lipid-anchor</topology>
        <topology evidence="1">GPI-anchor</topology>
    </subcellularLocation>
</comment>
<protein>
    <recommendedName>
        <fullName evidence="4">X8 domain-containing protein</fullName>
    </recommendedName>
</protein>
<dbReference type="EMBL" id="RDQH01000336">
    <property type="protein sequence ID" value="RXH86663.1"/>
    <property type="molecule type" value="Genomic_DNA"/>
</dbReference>
<keyword evidence="2" id="KW-0325">Glycoprotein</keyword>
<sequence length="68" mass="7617">MNYACGSGVDCASIQPNGSCFMPDTLFAHASYAFNSYWQRTKGCWWHLFFGGTAMLVTVDPRKLMKKA</sequence>
<keyword evidence="3" id="KW-0732">Signal</keyword>
<organism evidence="5 6">
    <name type="scientific">Malus domestica</name>
    <name type="common">Apple</name>
    <name type="synonym">Pyrus malus</name>
    <dbReference type="NCBI Taxonomy" id="3750"/>
    <lineage>
        <taxon>Eukaryota</taxon>
        <taxon>Viridiplantae</taxon>
        <taxon>Streptophyta</taxon>
        <taxon>Embryophyta</taxon>
        <taxon>Tracheophyta</taxon>
        <taxon>Spermatophyta</taxon>
        <taxon>Magnoliopsida</taxon>
        <taxon>eudicotyledons</taxon>
        <taxon>Gunneridae</taxon>
        <taxon>Pentapetalae</taxon>
        <taxon>rosids</taxon>
        <taxon>fabids</taxon>
        <taxon>Rosales</taxon>
        <taxon>Rosaceae</taxon>
        <taxon>Amygdaloideae</taxon>
        <taxon>Maleae</taxon>
        <taxon>Malus</taxon>
    </lineage>
</organism>
<dbReference type="Pfam" id="PF07983">
    <property type="entry name" value="X8"/>
    <property type="match status" value="1"/>
</dbReference>
<proteinExistence type="predicted"/>
<dbReference type="AlphaFoldDB" id="A0A498IYT2"/>
<accession>A0A498IYT2</accession>
<reference evidence="5 6" key="1">
    <citation type="submission" date="2018-10" db="EMBL/GenBank/DDBJ databases">
        <title>A high-quality apple genome assembly.</title>
        <authorList>
            <person name="Hu J."/>
        </authorList>
    </citation>
    <scope>NUCLEOTIDE SEQUENCE [LARGE SCALE GENOMIC DNA]</scope>
    <source>
        <strain evidence="6">cv. HFTH1</strain>
        <tissue evidence="5">Young leaf</tissue>
    </source>
</reference>
<dbReference type="Proteomes" id="UP000290289">
    <property type="component" value="Chromosome 10"/>
</dbReference>
<evidence type="ECO:0000256" key="3">
    <source>
        <dbReference type="ARBA" id="ARBA00022729"/>
    </source>
</evidence>
<dbReference type="InterPro" id="IPR044788">
    <property type="entry name" value="X8_dom_prot"/>
</dbReference>
<name>A0A498IYT2_MALDO</name>
<comment type="caution">
    <text evidence="5">The sequence shown here is derived from an EMBL/GenBank/DDBJ whole genome shotgun (WGS) entry which is preliminary data.</text>
</comment>
<dbReference type="PANTHER" id="PTHR31044">
    <property type="entry name" value="BETA-1,3 GLUCANASE"/>
    <property type="match status" value="1"/>
</dbReference>
<dbReference type="GO" id="GO:0098552">
    <property type="term" value="C:side of membrane"/>
    <property type="evidence" value="ECO:0007669"/>
    <property type="project" value="UniProtKB-KW"/>
</dbReference>
<evidence type="ECO:0000256" key="2">
    <source>
        <dbReference type="ARBA" id="ARBA00022622"/>
    </source>
</evidence>
<dbReference type="SMART" id="SM00768">
    <property type="entry name" value="X8"/>
    <property type="match status" value="1"/>
</dbReference>
<dbReference type="GO" id="GO:0009506">
    <property type="term" value="C:plasmodesma"/>
    <property type="evidence" value="ECO:0007669"/>
    <property type="project" value="UniProtKB-ARBA"/>
</dbReference>
<evidence type="ECO:0000313" key="5">
    <source>
        <dbReference type="EMBL" id="RXH86663.1"/>
    </source>
</evidence>
<evidence type="ECO:0000256" key="1">
    <source>
        <dbReference type="ARBA" id="ARBA00004609"/>
    </source>
</evidence>
<dbReference type="GO" id="GO:0005886">
    <property type="term" value="C:plasma membrane"/>
    <property type="evidence" value="ECO:0007669"/>
    <property type="project" value="UniProtKB-SubCell"/>
</dbReference>
<dbReference type="PANTHER" id="PTHR31044:SF28">
    <property type="entry name" value="CARBOHYDRATE-BINDING X8 DOMAIN SUPERFAMILY PROTEIN"/>
    <property type="match status" value="1"/>
</dbReference>